<accession>A0A136KKE0</accession>
<organism evidence="16 17">
    <name type="scientific">candidate division WS6 bacterium OLB21</name>
    <dbReference type="NCBI Taxonomy" id="1617427"/>
    <lineage>
        <taxon>Bacteria</taxon>
        <taxon>Candidatus Dojkabacteria</taxon>
    </lineage>
</organism>
<dbReference type="PIRSF" id="PIRSF001492">
    <property type="entry name" value="IPGAM"/>
    <property type="match status" value="1"/>
</dbReference>
<dbReference type="InterPro" id="IPR006124">
    <property type="entry name" value="Metalloenzyme"/>
</dbReference>
<keyword evidence="8 9" id="KW-0413">Isomerase</keyword>
<feature type="binding site" evidence="9 12">
    <location>
        <position position="123"/>
    </location>
    <ligand>
        <name>substrate</name>
    </ligand>
</feature>
<dbReference type="CDD" id="cd16010">
    <property type="entry name" value="iPGM"/>
    <property type="match status" value="1"/>
</dbReference>
<dbReference type="FunFam" id="3.40.1450.10:FF:000002">
    <property type="entry name" value="2,3-bisphosphoglycerate-independent phosphoglycerate mutase"/>
    <property type="match status" value="1"/>
</dbReference>
<feature type="domain" description="Metalloenzyme" evidence="14">
    <location>
        <begin position="6"/>
        <end position="501"/>
    </location>
</feature>
<dbReference type="NCBIfam" id="TIGR01307">
    <property type="entry name" value="pgm_bpd_ind"/>
    <property type="match status" value="1"/>
</dbReference>
<dbReference type="SUPFAM" id="SSF64158">
    <property type="entry name" value="2,3-Bisphosphoglycerate-independent phosphoglycerate mutase, substrate-binding domain"/>
    <property type="match status" value="1"/>
</dbReference>
<protein>
    <recommendedName>
        <fullName evidence="9 10">2,3-bisphosphoglycerate-independent phosphoglycerate mutase</fullName>
        <shortName evidence="9">BPG-independent PGAM</shortName>
        <shortName evidence="9">Phosphoglyceromutase</shortName>
        <shortName evidence="9">iPGM</shortName>
        <ecNumber evidence="9 10">5.4.2.12</ecNumber>
    </recommendedName>
</protein>
<evidence type="ECO:0000313" key="17">
    <source>
        <dbReference type="Proteomes" id="UP000070449"/>
    </source>
</evidence>
<evidence type="ECO:0000256" key="4">
    <source>
        <dbReference type="ARBA" id="ARBA00008819"/>
    </source>
</evidence>
<feature type="binding site" evidence="9 13">
    <location>
        <position position="64"/>
    </location>
    <ligand>
        <name>Mn(2+)</name>
        <dbReference type="ChEBI" id="CHEBI:29035"/>
        <label>2</label>
    </ligand>
</feature>
<evidence type="ECO:0000256" key="7">
    <source>
        <dbReference type="ARBA" id="ARBA00023211"/>
    </source>
</evidence>
<evidence type="ECO:0000256" key="2">
    <source>
        <dbReference type="ARBA" id="ARBA00002315"/>
    </source>
</evidence>
<feature type="binding site" evidence="9 13">
    <location>
        <position position="407"/>
    </location>
    <ligand>
        <name>Mn(2+)</name>
        <dbReference type="ChEBI" id="CHEBI:29035"/>
        <label>1</label>
    </ligand>
</feature>
<dbReference type="PANTHER" id="PTHR31637:SF0">
    <property type="entry name" value="2,3-BISPHOSPHOGLYCERATE-INDEPENDENT PHOSPHOGLYCERATE MUTASE"/>
    <property type="match status" value="1"/>
</dbReference>
<dbReference type="UniPathway" id="UPA00109">
    <property type="reaction ID" value="UER00186"/>
</dbReference>
<feature type="binding site" evidence="9 13">
    <location>
        <position position="463"/>
    </location>
    <ligand>
        <name>Mn(2+)</name>
        <dbReference type="ChEBI" id="CHEBI:29035"/>
        <label>1</label>
    </ligand>
</feature>
<dbReference type="EMBL" id="JYPD01000011">
    <property type="protein sequence ID" value="KXK09879.1"/>
    <property type="molecule type" value="Genomic_DNA"/>
</dbReference>
<feature type="active site" description="Phosphoserine intermediate" evidence="9 11">
    <location>
        <position position="64"/>
    </location>
</feature>
<feature type="binding site" evidence="9 13">
    <location>
        <position position="444"/>
    </location>
    <ligand>
        <name>Mn(2+)</name>
        <dbReference type="ChEBI" id="CHEBI:29035"/>
        <label>2</label>
    </ligand>
</feature>
<dbReference type="AlphaFoldDB" id="A0A136KKE0"/>
<evidence type="ECO:0000256" key="13">
    <source>
        <dbReference type="PIRSR" id="PIRSR001492-3"/>
    </source>
</evidence>
<evidence type="ECO:0000256" key="12">
    <source>
        <dbReference type="PIRSR" id="PIRSR001492-2"/>
    </source>
</evidence>
<comment type="subunit">
    <text evidence="9">Monomer.</text>
</comment>
<gene>
    <name evidence="16" type="primary">gpmI_1</name>
    <name evidence="9" type="synonym">gpmI</name>
    <name evidence="16" type="ORF">UZ20_WS6002000188</name>
</gene>
<dbReference type="Pfam" id="PF01676">
    <property type="entry name" value="Metalloenzyme"/>
    <property type="match status" value="1"/>
</dbReference>
<evidence type="ECO:0000256" key="6">
    <source>
        <dbReference type="ARBA" id="ARBA00023152"/>
    </source>
</evidence>
<dbReference type="GO" id="GO:0004619">
    <property type="term" value="F:phosphoglycerate mutase activity"/>
    <property type="evidence" value="ECO:0007669"/>
    <property type="project" value="UniProtKB-UniRule"/>
</dbReference>
<name>A0A136KKE0_9BACT</name>
<evidence type="ECO:0000259" key="14">
    <source>
        <dbReference type="Pfam" id="PF01676"/>
    </source>
</evidence>
<comment type="catalytic activity">
    <reaction evidence="1 9">
        <text>(2R)-2-phosphoglycerate = (2R)-3-phosphoglycerate</text>
        <dbReference type="Rhea" id="RHEA:15901"/>
        <dbReference type="ChEBI" id="CHEBI:58272"/>
        <dbReference type="ChEBI" id="CHEBI:58289"/>
        <dbReference type="EC" id="5.4.2.12"/>
    </reaction>
</comment>
<feature type="binding site" evidence="9 13">
    <location>
        <position position="14"/>
    </location>
    <ligand>
        <name>Mn(2+)</name>
        <dbReference type="ChEBI" id="CHEBI:29035"/>
        <label>2</label>
    </ligand>
</feature>
<feature type="binding site" evidence="9 13">
    <location>
        <position position="403"/>
    </location>
    <ligand>
        <name>Mn(2+)</name>
        <dbReference type="ChEBI" id="CHEBI:29035"/>
        <label>1</label>
    </ligand>
</feature>
<evidence type="ECO:0000256" key="11">
    <source>
        <dbReference type="PIRSR" id="PIRSR001492-1"/>
    </source>
</evidence>
<dbReference type="GO" id="GO:0030145">
    <property type="term" value="F:manganese ion binding"/>
    <property type="evidence" value="ECO:0007669"/>
    <property type="project" value="UniProtKB-UniRule"/>
</dbReference>
<dbReference type="SUPFAM" id="SSF53649">
    <property type="entry name" value="Alkaline phosphatase-like"/>
    <property type="match status" value="1"/>
</dbReference>
<dbReference type="PATRIC" id="fig|1617427.3.peg.201"/>
<feature type="binding site" evidence="9 12">
    <location>
        <position position="193"/>
    </location>
    <ligand>
        <name>substrate</name>
    </ligand>
</feature>
<feature type="binding site" evidence="9 12">
    <location>
        <position position="335"/>
    </location>
    <ligand>
        <name>substrate</name>
    </ligand>
</feature>
<comment type="caution">
    <text evidence="16">The sequence shown here is derived from an EMBL/GenBank/DDBJ whole genome shotgun (WGS) entry which is preliminary data.</text>
</comment>
<dbReference type="Gene3D" id="3.40.720.10">
    <property type="entry name" value="Alkaline Phosphatase, subunit A"/>
    <property type="match status" value="1"/>
</dbReference>
<dbReference type="InterPro" id="IPR036646">
    <property type="entry name" value="PGAM_B_sf"/>
</dbReference>
<dbReference type="PANTHER" id="PTHR31637">
    <property type="entry name" value="2,3-BISPHOSPHOGLYCERATE-INDEPENDENT PHOSPHOGLYCERATE MUTASE"/>
    <property type="match status" value="1"/>
</dbReference>
<sequence>MYSRPKPLVMIFMDGVGVAPPSPGNAVSLAKTPSLDYLWPTYPHTYLHAAGLNVGLPHGVDGNSEVGHMNLGAGKVIFQELPRIDNAITSEIFFKNQALIDAFNRSHDHKVHIMGLIGTGQVHSSFGHLIALLEMGKRLRANGDNVYIHVVTDGRDSRPQGAKKLLERLEVEMKRNDCGTIASLIGRYYAMDRDERWERTRKAYDLMVHGKGTMVKDFNEALNLSYKQEKYDEYLEPYVIARGGEPMATISEGDAVIFFNYRPDRAVQITRAFEEDPFPGWDRELIKNLYFVGLSNYEKGFPRIQAFPPERITHPLGKVLSDNRLRQLRITESEKFPHVTYFLNGGNQIQYPGEDRIEVPSPRDVATYDQKPAMSSELVTEILIEKAKSGYYDVIMTNFAAPDMVAHTGVLDATIEAMQIVDGCIGRITAAVLQLGGAVIITADHGNAEEMIDLQTGNVDTKHSTNPVPLIIARHGLESRELSFGILADVTPTALGMLGIQKPPEMTGRNLLV</sequence>
<comment type="function">
    <text evidence="2 9">Catalyzes the interconversion of 2-phosphoglycerate and 3-phosphoglycerate.</text>
</comment>
<evidence type="ECO:0000256" key="1">
    <source>
        <dbReference type="ARBA" id="ARBA00000370"/>
    </source>
</evidence>
<evidence type="ECO:0000256" key="8">
    <source>
        <dbReference type="ARBA" id="ARBA00023235"/>
    </source>
</evidence>
<comment type="pathway">
    <text evidence="3 9">Carbohydrate degradation; glycolysis; pyruvate from D-glyceraldehyde 3-phosphate: step 3/5.</text>
</comment>
<evidence type="ECO:0000313" key="16">
    <source>
        <dbReference type="EMBL" id="KXK09879.1"/>
    </source>
</evidence>
<dbReference type="GO" id="GO:0006096">
    <property type="term" value="P:glycolytic process"/>
    <property type="evidence" value="ECO:0007669"/>
    <property type="project" value="UniProtKB-UniRule"/>
</dbReference>
<dbReference type="InterPro" id="IPR011258">
    <property type="entry name" value="BPG-indep_PGM_N"/>
</dbReference>
<dbReference type="Pfam" id="PF06415">
    <property type="entry name" value="iPGM_N"/>
    <property type="match status" value="1"/>
</dbReference>
<keyword evidence="6 9" id="KW-0324">Glycolysis</keyword>
<dbReference type="Proteomes" id="UP000070449">
    <property type="component" value="Unassembled WGS sequence"/>
</dbReference>
<evidence type="ECO:0000256" key="10">
    <source>
        <dbReference type="NCBIfam" id="TIGR01307"/>
    </source>
</evidence>
<dbReference type="STRING" id="1617427.UZ20_WS6002000188"/>
<dbReference type="InterPro" id="IPR005995">
    <property type="entry name" value="Pgm_bpd_ind"/>
</dbReference>
<dbReference type="HAMAP" id="MF_01038">
    <property type="entry name" value="GpmI"/>
    <property type="match status" value="1"/>
</dbReference>
<evidence type="ECO:0000256" key="9">
    <source>
        <dbReference type="HAMAP-Rule" id="MF_01038"/>
    </source>
</evidence>
<comment type="similarity">
    <text evidence="4 9">Belongs to the BPG-independent phosphoglycerate mutase family.</text>
</comment>
<feature type="binding site" evidence="9 12">
    <location>
        <begin position="155"/>
        <end position="156"/>
    </location>
    <ligand>
        <name>substrate</name>
    </ligand>
</feature>
<evidence type="ECO:0000256" key="3">
    <source>
        <dbReference type="ARBA" id="ARBA00004798"/>
    </source>
</evidence>
<dbReference type="EC" id="5.4.2.12" evidence="9 10"/>
<feature type="binding site" evidence="9 12">
    <location>
        <position position="187"/>
    </location>
    <ligand>
        <name>substrate</name>
    </ligand>
</feature>
<evidence type="ECO:0000256" key="5">
    <source>
        <dbReference type="ARBA" id="ARBA00022723"/>
    </source>
</evidence>
<feature type="domain" description="BPG-independent PGAM N-terminal" evidence="15">
    <location>
        <begin position="84"/>
        <end position="299"/>
    </location>
</feature>
<dbReference type="GO" id="GO:0006007">
    <property type="term" value="P:glucose catabolic process"/>
    <property type="evidence" value="ECO:0007669"/>
    <property type="project" value="InterPro"/>
</dbReference>
<dbReference type="Gene3D" id="3.40.1450.10">
    <property type="entry name" value="BPG-independent phosphoglycerate mutase, domain B"/>
    <property type="match status" value="1"/>
</dbReference>
<dbReference type="GO" id="GO:0005829">
    <property type="term" value="C:cytosol"/>
    <property type="evidence" value="ECO:0007669"/>
    <property type="project" value="TreeGrafter"/>
</dbReference>
<comment type="cofactor">
    <cofactor evidence="9">
        <name>Mn(2+)</name>
        <dbReference type="ChEBI" id="CHEBI:29035"/>
    </cofactor>
    <text evidence="9">Binds 2 manganese ions per subunit.</text>
</comment>
<keyword evidence="5 9" id="KW-0479">Metal-binding</keyword>
<keyword evidence="7 9" id="KW-0464">Manganese</keyword>
<feature type="binding site" evidence="9 13">
    <location>
        <position position="445"/>
    </location>
    <ligand>
        <name>Mn(2+)</name>
        <dbReference type="ChEBI" id="CHEBI:29035"/>
        <label>2</label>
    </ligand>
</feature>
<proteinExistence type="inferred from homology"/>
<reference evidence="16 17" key="1">
    <citation type="submission" date="2015-02" db="EMBL/GenBank/DDBJ databases">
        <title>Improved understanding of the partial-nitritation anammox process through 23 genomes representing the majority of the microbial community.</title>
        <authorList>
            <person name="Speth D.R."/>
            <person name="In T Zandt M."/>
            <person name="Guerrero Cruz S."/>
            <person name="Jetten M.S."/>
            <person name="Dutilh B.E."/>
        </authorList>
    </citation>
    <scope>NUCLEOTIDE SEQUENCE [LARGE SCALE GENOMIC DNA]</scope>
    <source>
        <strain evidence="16">OLB21</strain>
    </source>
</reference>
<dbReference type="InterPro" id="IPR017850">
    <property type="entry name" value="Alkaline_phosphatase_core_sf"/>
</dbReference>
<evidence type="ECO:0000259" key="15">
    <source>
        <dbReference type="Pfam" id="PF06415"/>
    </source>
</evidence>
<feature type="binding site" evidence="9 12">
    <location>
        <begin position="262"/>
        <end position="265"/>
    </location>
    <ligand>
        <name>substrate</name>
    </ligand>
</feature>